<dbReference type="Gene3D" id="3.40.50.300">
    <property type="entry name" value="P-loop containing nucleotide triphosphate hydrolases"/>
    <property type="match status" value="1"/>
</dbReference>
<evidence type="ECO:0000313" key="4">
    <source>
        <dbReference type="Proteomes" id="UP000516437"/>
    </source>
</evidence>
<evidence type="ECO:0000256" key="1">
    <source>
        <dbReference type="SAM" id="MobiDB-lite"/>
    </source>
</evidence>
<feature type="compositionally biased region" description="Acidic residues" evidence="1">
    <location>
        <begin position="199"/>
        <end position="213"/>
    </location>
</feature>
<accession>A0A6A1V4U5</accession>
<proteinExistence type="predicted"/>
<protein>
    <submittedName>
        <fullName evidence="3">Ras-related protein RABF1</fullName>
    </submittedName>
</protein>
<dbReference type="InterPro" id="IPR001806">
    <property type="entry name" value="Small_GTPase"/>
</dbReference>
<evidence type="ECO:0000256" key="2">
    <source>
        <dbReference type="SAM" id="Phobius"/>
    </source>
</evidence>
<gene>
    <name evidence="3" type="ORF">CJ030_MR7G008207</name>
</gene>
<reference evidence="3 4" key="1">
    <citation type="journal article" date="2019" name="Plant Biotechnol. J.">
        <title>The red bayberry genome and genetic basis of sex determination.</title>
        <authorList>
            <person name="Jia H.M."/>
            <person name="Jia H.J."/>
            <person name="Cai Q.L."/>
            <person name="Wang Y."/>
            <person name="Zhao H.B."/>
            <person name="Yang W.F."/>
            <person name="Wang G.Y."/>
            <person name="Li Y.H."/>
            <person name="Zhan D.L."/>
            <person name="Shen Y.T."/>
            <person name="Niu Q.F."/>
            <person name="Chang L."/>
            <person name="Qiu J."/>
            <person name="Zhao L."/>
            <person name="Xie H.B."/>
            <person name="Fu W.Y."/>
            <person name="Jin J."/>
            <person name="Li X.W."/>
            <person name="Jiao Y."/>
            <person name="Zhou C.C."/>
            <person name="Tu T."/>
            <person name="Chai C.Y."/>
            <person name="Gao J.L."/>
            <person name="Fan L.J."/>
            <person name="van de Weg E."/>
            <person name="Wang J.Y."/>
            <person name="Gao Z.S."/>
        </authorList>
    </citation>
    <scope>NUCLEOTIDE SEQUENCE [LARGE SCALE GENOMIC DNA]</scope>
    <source>
        <tissue evidence="3">Leaves</tissue>
    </source>
</reference>
<organism evidence="3 4">
    <name type="scientific">Morella rubra</name>
    <name type="common">Chinese bayberry</name>
    <dbReference type="NCBI Taxonomy" id="262757"/>
    <lineage>
        <taxon>Eukaryota</taxon>
        <taxon>Viridiplantae</taxon>
        <taxon>Streptophyta</taxon>
        <taxon>Embryophyta</taxon>
        <taxon>Tracheophyta</taxon>
        <taxon>Spermatophyta</taxon>
        <taxon>Magnoliopsida</taxon>
        <taxon>eudicotyledons</taxon>
        <taxon>Gunneridae</taxon>
        <taxon>Pentapetalae</taxon>
        <taxon>rosids</taxon>
        <taxon>fabids</taxon>
        <taxon>Fagales</taxon>
        <taxon>Myricaceae</taxon>
        <taxon>Morella</taxon>
    </lineage>
</organism>
<dbReference type="EMBL" id="RXIC02000025">
    <property type="protein sequence ID" value="KAB1206877.1"/>
    <property type="molecule type" value="Genomic_DNA"/>
</dbReference>
<feature type="region of interest" description="Disordered" evidence="1">
    <location>
        <begin position="148"/>
        <end position="213"/>
    </location>
</feature>
<keyword evidence="2" id="KW-0472">Membrane</keyword>
<dbReference type="Proteomes" id="UP000516437">
    <property type="component" value="Chromosome 7"/>
</dbReference>
<dbReference type="AlphaFoldDB" id="A0A6A1V4U5"/>
<comment type="caution">
    <text evidence="3">The sequence shown here is derived from an EMBL/GenBank/DDBJ whole genome shotgun (WGS) entry which is preliminary data.</text>
</comment>
<dbReference type="GO" id="GO:0005525">
    <property type="term" value="F:GTP binding"/>
    <property type="evidence" value="ECO:0007669"/>
    <property type="project" value="InterPro"/>
</dbReference>
<feature type="transmembrane region" description="Helical" evidence="2">
    <location>
        <begin position="76"/>
        <end position="101"/>
    </location>
</feature>
<dbReference type="Pfam" id="PF00071">
    <property type="entry name" value="Ras"/>
    <property type="match status" value="1"/>
</dbReference>
<sequence length="230" mass="24904">MELLGDTLTFVGLNNFRYAALAPLYYRGAAVAVVVYDITSPESFTKGQSECPFWLRACNDSSVFFSTSSSSSRCTVSWVTVAWLAVVFMVVSVSVFMAMVVSMPVQLLTIGPLSFLCDNRLEKLIADMDKKPAPKKLAVPAKNGTVGYPVKKGKEPSRSYSDSEDDKVPKTKVTALSKKMPATAAKNGALSHPKKENDSSDSSDSDAESDEEDVSIGYKLSGFLFSCSRT</sequence>
<name>A0A6A1V4U5_9ROSI</name>
<keyword evidence="2" id="KW-0812">Transmembrane</keyword>
<keyword evidence="4" id="KW-1185">Reference proteome</keyword>
<dbReference type="PROSITE" id="PS51419">
    <property type="entry name" value="RAB"/>
    <property type="match status" value="1"/>
</dbReference>
<dbReference type="InterPro" id="IPR027417">
    <property type="entry name" value="P-loop_NTPase"/>
</dbReference>
<keyword evidence="2" id="KW-1133">Transmembrane helix</keyword>
<dbReference type="GO" id="GO:0003924">
    <property type="term" value="F:GTPase activity"/>
    <property type="evidence" value="ECO:0007669"/>
    <property type="project" value="InterPro"/>
</dbReference>
<evidence type="ECO:0000313" key="3">
    <source>
        <dbReference type="EMBL" id="KAB1206877.1"/>
    </source>
</evidence>
<dbReference type="SUPFAM" id="SSF52540">
    <property type="entry name" value="P-loop containing nucleoside triphosphate hydrolases"/>
    <property type="match status" value="1"/>
</dbReference>